<reference evidence="1 2" key="1">
    <citation type="journal article" date="2010" name="Stand. Genomic Sci.">
        <title>Complete genome sequence of Nocardiopsis dassonvillei type strain (IMRU 509).</title>
        <authorList>
            <person name="Sun H."/>
            <person name="Lapidus A."/>
            <person name="Nolan M."/>
            <person name="Lucas S."/>
            <person name="Del Rio T.G."/>
            <person name="Tice H."/>
            <person name="Cheng J.F."/>
            <person name="Tapia R."/>
            <person name="Han C."/>
            <person name="Goodwin L."/>
            <person name="Pitluck S."/>
            <person name="Pagani I."/>
            <person name="Ivanova N."/>
            <person name="Mavromatis K."/>
            <person name="Mikhailova N."/>
            <person name="Pati A."/>
            <person name="Chen A."/>
            <person name="Palaniappan K."/>
            <person name="Land M."/>
            <person name="Hauser L."/>
            <person name="Chang Y.J."/>
            <person name="Jeffries C.D."/>
            <person name="Djao O.D."/>
            <person name="Rohde M."/>
            <person name="Sikorski J."/>
            <person name="Goker M."/>
            <person name="Woyke T."/>
            <person name="Bristow J."/>
            <person name="Eisen J.A."/>
            <person name="Markowitz V."/>
            <person name="Hugenholtz P."/>
            <person name="Kyrpides N.C."/>
            <person name="Klenk H.P."/>
        </authorList>
    </citation>
    <scope>NUCLEOTIDE SEQUENCE [LARGE SCALE GENOMIC DNA]</scope>
    <source>
        <strain evidence="2">ATCC 23218 / DSM 43111 / CIP 107115 / JCM 7437 / KCTC 9190 / NBRC 14626 / NCTC 10488 / NRRL B-5397 / IMRU 509</strain>
    </source>
</reference>
<evidence type="ECO:0000313" key="2">
    <source>
        <dbReference type="Proteomes" id="UP000002219"/>
    </source>
</evidence>
<dbReference type="AlphaFoldDB" id="D7B614"/>
<keyword evidence="2" id="KW-1185">Reference proteome</keyword>
<proteinExistence type="predicted"/>
<dbReference type="KEGG" id="nda:Ndas_0014"/>
<dbReference type="EMBL" id="CP002040">
    <property type="protein sequence ID" value="ADH65467.1"/>
    <property type="molecule type" value="Genomic_DNA"/>
</dbReference>
<organism evidence="1 2">
    <name type="scientific">Nocardiopsis dassonvillei (strain ATCC 23218 / DSM 43111 / CIP 107115 / JCM 7437 / KCTC 9190 / NBRC 14626 / NCTC 10488 / NRRL B-5397 / IMRU 509)</name>
    <name type="common">Actinomadura dassonvillei</name>
    <dbReference type="NCBI Taxonomy" id="446468"/>
    <lineage>
        <taxon>Bacteria</taxon>
        <taxon>Bacillati</taxon>
        <taxon>Actinomycetota</taxon>
        <taxon>Actinomycetes</taxon>
        <taxon>Streptosporangiales</taxon>
        <taxon>Nocardiopsidaceae</taxon>
        <taxon>Nocardiopsis</taxon>
    </lineage>
</organism>
<dbReference type="HOGENOM" id="CLU_3313530_0_0_11"/>
<protein>
    <submittedName>
        <fullName evidence="1">Uncharacterized protein</fullName>
    </submittedName>
</protein>
<dbReference type="STRING" id="446468.Ndas_0014"/>
<dbReference type="Proteomes" id="UP000002219">
    <property type="component" value="Chromosome 1"/>
</dbReference>
<sequence length="39" mass="4387">MSDTGLSPRTPCHVTQGTFYTGAYFSQLESYVLTERSVR</sequence>
<gene>
    <name evidence="1" type="ordered locus">Ndas_0014</name>
</gene>
<evidence type="ECO:0000313" key="1">
    <source>
        <dbReference type="EMBL" id="ADH65467.1"/>
    </source>
</evidence>
<name>D7B614_NOCDD</name>
<accession>D7B614</accession>